<organism evidence="2 3">
    <name type="scientific">Persicimonas caeni</name>
    <dbReference type="NCBI Taxonomy" id="2292766"/>
    <lineage>
        <taxon>Bacteria</taxon>
        <taxon>Deltaproteobacteria</taxon>
        <taxon>Bradymonadales</taxon>
        <taxon>Bradymonadaceae</taxon>
        <taxon>Persicimonas</taxon>
    </lineage>
</organism>
<feature type="chain" id="PRO_5030106075" evidence="1">
    <location>
        <begin position="26"/>
        <end position="124"/>
    </location>
</feature>
<evidence type="ECO:0000256" key="1">
    <source>
        <dbReference type="SAM" id="SignalP"/>
    </source>
</evidence>
<evidence type="ECO:0000313" key="3">
    <source>
        <dbReference type="Proteomes" id="UP000315995"/>
    </source>
</evidence>
<dbReference type="OrthoDB" id="9991692at2"/>
<dbReference type="AlphaFoldDB" id="A0A4Y6PMR1"/>
<keyword evidence="1" id="KW-0732">Signal</keyword>
<accession>A0A5B8Y300</accession>
<feature type="signal peptide" evidence="1">
    <location>
        <begin position="1"/>
        <end position="25"/>
    </location>
</feature>
<dbReference type="Proteomes" id="UP000315995">
    <property type="component" value="Chromosome"/>
</dbReference>
<evidence type="ECO:0000313" key="2">
    <source>
        <dbReference type="EMBL" id="QDG49572.1"/>
    </source>
</evidence>
<proteinExistence type="predicted"/>
<dbReference type="RefSeq" id="WP_141196069.1">
    <property type="nucleotide sequence ID" value="NZ_CP041186.1"/>
</dbReference>
<gene>
    <name evidence="2" type="ORF">FIV42_02100</name>
</gene>
<dbReference type="Gene3D" id="1.20.1270.390">
    <property type="match status" value="1"/>
</dbReference>
<dbReference type="EMBL" id="CP041186">
    <property type="protein sequence ID" value="QDG49572.1"/>
    <property type="molecule type" value="Genomic_DNA"/>
</dbReference>
<sequence>MQRLLSIPIVALALAILPMVGCATADSTQVTAKDYAKPRETIRAAQEIGANTIPQAKLYLSYAVDEVNKANRYLKKGQNYEARLSLARAQADADLALTLAKERRMVQQVRQIENRIERLENQIE</sequence>
<keyword evidence="3" id="KW-1185">Reference proteome</keyword>
<accession>A0A4Y6PMR1</accession>
<reference evidence="2 3" key="1">
    <citation type="submission" date="2019-06" db="EMBL/GenBank/DDBJ databases">
        <title>Persicimonas caeni gen. nov., sp. nov., a predatory bacterium isolated from solar saltern.</title>
        <authorList>
            <person name="Wang S."/>
        </authorList>
    </citation>
    <scope>NUCLEOTIDE SEQUENCE [LARGE SCALE GENOMIC DNA]</scope>
    <source>
        <strain evidence="2 3">YN101</strain>
    </source>
</reference>
<name>A0A4Y6PMR1_PERCE</name>
<protein>
    <submittedName>
        <fullName evidence="2">DUF4398 domain-containing protein</fullName>
    </submittedName>
</protein>